<evidence type="ECO:0000256" key="1">
    <source>
        <dbReference type="SAM" id="Phobius"/>
    </source>
</evidence>
<keyword evidence="1" id="KW-1133">Transmembrane helix</keyword>
<name>A0A495XXJ7_9MICO</name>
<gene>
    <name evidence="2" type="ORF">DFJ68_1304</name>
</gene>
<dbReference type="RefSeq" id="WP_211333280.1">
    <property type="nucleotide sequence ID" value="NZ_RBXT01000001.1"/>
</dbReference>
<proteinExistence type="predicted"/>
<keyword evidence="1" id="KW-0812">Transmembrane</keyword>
<feature type="transmembrane region" description="Helical" evidence="1">
    <location>
        <begin position="57"/>
        <end position="76"/>
    </location>
</feature>
<feature type="transmembrane region" description="Helical" evidence="1">
    <location>
        <begin position="34"/>
        <end position="51"/>
    </location>
</feature>
<feature type="transmembrane region" description="Helical" evidence="1">
    <location>
        <begin position="97"/>
        <end position="117"/>
    </location>
</feature>
<evidence type="ECO:0000313" key="3">
    <source>
        <dbReference type="Proteomes" id="UP000278440"/>
    </source>
</evidence>
<keyword evidence="1" id="KW-0472">Membrane</keyword>
<sequence>MTTSLVVMFGVTLVTSGLTFREPELRKSELGERLLIAGFWFVPAVAVAIFADPEDRWGLIAVFSAACLGTGGRPALLMDEIVHLWPAGKEHLVRRRVIGLIAVLVTATVAAVVLVQGSS</sequence>
<organism evidence="2 3">
    <name type="scientific">Terracoccus luteus</name>
    <dbReference type="NCBI Taxonomy" id="53356"/>
    <lineage>
        <taxon>Bacteria</taxon>
        <taxon>Bacillati</taxon>
        <taxon>Actinomycetota</taxon>
        <taxon>Actinomycetes</taxon>
        <taxon>Micrococcales</taxon>
        <taxon>Intrasporangiaceae</taxon>
        <taxon>Terracoccus</taxon>
    </lineage>
</organism>
<dbReference type="AlphaFoldDB" id="A0A495XXJ7"/>
<evidence type="ECO:0000313" key="2">
    <source>
        <dbReference type="EMBL" id="RKT77875.1"/>
    </source>
</evidence>
<keyword evidence="3" id="KW-1185">Reference proteome</keyword>
<dbReference type="EMBL" id="RBXT01000001">
    <property type="protein sequence ID" value="RKT77875.1"/>
    <property type="molecule type" value="Genomic_DNA"/>
</dbReference>
<comment type="caution">
    <text evidence="2">The sequence shown here is derived from an EMBL/GenBank/DDBJ whole genome shotgun (WGS) entry which is preliminary data.</text>
</comment>
<accession>A0A495XXJ7</accession>
<dbReference type="Proteomes" id="UP000278440">
    <property type="component" value="Unassembled WGS sequence"/>
</dbReference>
<protein>
    <submittedName>
        <fullName evidence="2">Uncharacterized protein</fullName>
    </submittedName>
</protein>
<reference evidence="2 3" key="1">
    <citation type="submission" date="2018-10" db="EMBL/GenBank/DDBJ databases">
        <title>Sequencing the genomes of 1000 actinobacteria strains.</title>
        <authorList>
            <person name="Klenk H.-P."/>
        </authorList>
    </citation>
    <scope>NUCLEOTIDE SEQUENCE [LARGE SCALE GENOMIC DNA]</scope>
    <source>
        <strain evidence="2 3">DSM 44267</strain>
    </source>
</reference>